<evidence type="ECO:0000256" key="4">
    <source>
        <dbReference type="ARBA" id="ARBA00023125"/>
    </source>
</evidence>
<evidence type="ECO:0000256" key="2">
    <source>
        <dbReference type="ARBA" id="ARBA00022737"/>
    </source>
</evidence>
<evidence type="ECO:0000256" key="1">
    <source>
        <dbReference type="ARBA" id="ARBA00004123"/>
    </source>
</evidence>
<dbReference type="AlphaFoldDB" id="A0A6S7HC57"/>
<evidence type="ECO:0000256" key="5">
    <source>
        <dbReference type="ARBA" id="ARBA00023163"/>
    </source>
</evidence>
<keyword evidence="3" id="KW-0805">Transcription regulation</keyword>
<evidence type="ECO:0000256" key="3">
    <source>
        <dbReference type="ARBA" id="ARBA00023015"/>
    </source>
</evidence>
<keyword evidence="4" id="KW-0238">DNA-binding</keyword>
<sequence length="591" mass="65922">TQVNTRQSEEEKLRRDVQDLFNDKYREATGKDTPFPYKRRNEFLVDGLPEIPFRKPSGYGVGQLRKIIQSRDNIKIRVKEAEPTGVNLAETSQGLNSCPPRPPSSLDPLTLSSSDVPPSSSSLLTCSLVPAVSSVPSLTSSNVTYSTFSSNTPSSSCGSSSFNYISPSSSATSTTTFHLSSHSTSFPSSSSLCTCSPLLESSSTISSLAYMSSTSSSSSPLTNPMFLSEPVPSVQQSIPNQLSSMHPVSSTAVAPAVASGLSEGAKRRRLRRPGQKPRELPVYPFWSKVKVRNQEQLIIAEGMIVPGFQTENAVVSTDFRRKIYVMKVLDDVEGSSLEEGTYIIRPFNLLLPEVGITPGVGGLVDLHIQRNGRKLKLDEDQEELCDANSCQAPQGHNSQAPNAELRRVQCDSPKCRKWFHLQCVGVDDAVELPRKWFCGCSKFERENIVRSDKIQYHELGSMLGVLPEVEKHLRNVVTEKVASIRHVIWTKYSRRERRFVNQHLFAGFELPLTDDLFAEFSDIVMGLFLSPDHKWTDKRSERIDYCQIVLLPEAFVKLIMVIEGINRNIAEECLFNWTDNIPTLLARFYKK</sequence>
<name>A0A6S7HC57_PARCT</name>
<keyword evidence="8" id="KW-1185">Reference proteome</keyword>
<dbReference type="Gene3D" id="3.30.40.10">
    <property type="entry name" value="Zinc/RING finger domain, C3HC4 (zinc finger)"/>
    <property type="match status" value="1"/>
</dbReference>
<dbReference type="PANTHER" id="PTHR46304:SF2">
    <property type="entry name" value="GENERAL TRANSCRIPTION FACTOR II-I"/>
    <property type="match status" value="1"/>
</dbReference>
<proteinExistence type="predicted"/>
<keyword evidence="6" id="KW-0539">Nucleus</keyword>
<dbReference type="Gene3D" id="3.90.1460.10">
    <property type="entry name" value="GTF2I-like"/>
    <property type="match status" value="1"/>
</dbReference>
<keyword evidence="2" id="KW-0677">Repeat</keyword>
<dbReference type="EMBL" id="CACRXK020004625">
    <property type="protein sequence ID" value="CAB4003425.1"/>
    <property type="molecule type" value="Genomic_DNA"/>
</dbReference>
<dbReference type="OrthoDB" id="10072451at2759"/>
<dbReference type="GO" id="GO:0003677">
    <property type="term" value="F:DNA binding"/>
    <property type="evidence" value="ECO:0007669"/>
    <property type="project" value="UniProtKB-KW"/>
</dbReference>
<accession>A0A6S7HC57</accession>
<dbReference type="InterPro" id="IPR013083">
    <property type="entry name" value="Znf_RING/FYVE/PHD"/>
</dbReference>
<feature type="non-terminal residue" evidence="7">
    <location>
        <position position="1"/>
    </location>
</feature>
<dbReference type="InterPro" id="IPR011011">
    <property type="entry name" value="Znf_FYVE_PHD"/>
</dbReference>
<evidence type="ECO:0000313" key="8">
    <source>
        <dbReference type="Proteomes" id="UP001152795"/>
    </source>
</evidence>
<dbReference type="InterPro" id="IPR036647">
    <property type="entry name" value="GTF2I-like_rpt_sf"/>
</dbReference>
<dbReference type="GO" id="GO:0003700">
    <property type="term" value="F:DNA-binding transcription factor activity"/>
    <property type="evidence" value="ECO:0007669"/>
    <property type="project" value="TreeGrafter"/>
</dbReference>
<keyword evidence="5" id="KW-0804">Transcription</keyword>
<dbReference type="PROSITE" id="PS51139">
    <property type="entry name" value="GTF2I"/>
    <property type="match status" value="1"/>
</dbReference>
<dbReference type="InterPro" id="IPR004212">
    <property type="entry name" value="GTF2I"/>
</dbReference>
<reference evidence="7" key="1">
    <citation type="submission" date="2020-04" db="EMBL/GenBank/DDBJ databases">
        <authorList>
            <person name="Alioto T."/>
            <person name="Alioto T."/>
            <person name="Gomez Garrido J."/>
        </authorList>
    </citation>
    <scope>NUCLEOTIDE SEQUENCE</scope>
    <source>
        <strain evidence="7">A484AB</strain>
    </source>
</reference>
<organism evidence="7 8">
    <name type="scientific">Paramuricea clavata</name>
    <name type="common">Red gorgonian</name>
    <name type="synonym">Violescent sea-whip</name>
    <dbReference type="NCBI Taxonomy" id="317549"/>
    <lineage>
        <taxon>Eukaryota</taxon>
        <taxon>Metazoa</taxon>
        <taxon>Cnidaria</taxon>
        <taxon>Anthozoa</taxon>
        <taxon>Octocorallia</taxon>
        <taxon>Malacalcyonacea</taxon>
        <taxon>Plexauridae</taxon>
        <taxon>Paramuricea</taxon>
    </lineage>
</organism>
<dbReference type="GO" id="GO:0005634">
    <property type="term" value="C:nucleus"/>
    <property type="evidence" value="ECO:0007669"/>
    <property type="project" value="UniProtKB-SubCell"/>
</dbReference>
<dbReference type="Proteomes" id="UP001152795">
    <property type="component" value="Unassembled WGS sequence"/>
</dbReference>
<evidence type="ECO:0000313" key="7">
    <source>
        <dbReference type="EMBL" id="CAB4003425.1"/>
    </source>
</evidence>
<comment type="caution">
    <text evidence="7">The sequence shown here is derived from an EMBL/GenBank/DDBJ whole genome shotgun (WGS) entry which is preliminary data.</text>
</comment>
<dbReference type="SUPFAM" id="SSF57903">
    <property type="entry name" value="FYVE/PHD zinc finger"/>
    <property type="match status" value="1"/>
</dbReference>
<gene>
    <name evidence="7" type="ORF">PACLA_8A034050</name>
</gene>
<evidence type="ECO:0000256" key="6">
    <source>
        <dbReference type="ARBA" id="ARBA00023242"/>
    </source>
</evidence>
<dbReference type="Pfam" id="PF02946">
    <property type="entry name" value="GTF2I"/>
    <property type="match status" value="1"/>
</dbReference>
<dbReference type="SUPFAM" id="SSF117773">
    <property type="entry name" value="GTF2I-like repeat"/>
    <property type="match status" value="1"/>
</dbReference>
<dbReference type="PANTHER" id="PTHR46304">
    <property type="entry name" value="GENERAL TRANSCRIPTION FACTOR II-I REPEAT DOMAIN-CONTAINING PROTEIN 1"/>
    <property type="match status" value="1"/>
</dbReference>
<protein>
    <submittedName>
        <fullName evidence="7">Uncharacterized protein</fullName>
    </submittedName>
</protein>
<comment type="subcellular location">
    <subcellularLocation>
        <location evidence="1">Nucleus</location>
    </subcellularLocation>
</comment>